<reference evidence="3" key="1">
    <citation type="journal article" date="2012" name="Science">
        <title>The Paleozoic origin of enzymatic lignin decomposition reconstructed from 31 fungal genomes.</title>
        <authorList>
            <person name="Floudas D."/>
            <person name="Binder M."/>
            <person name="Riley R."/>
            <person name="Barry K."/>
            <person name="Blanchette R.A."/>
            <person name="Henrissat B."/>
            <person name="Martinez A.T."/>
            <person name="Otillar R."/>
            <person name="Spatafora J.W."/>
            <person name="Yadav J.S."/>
            <person name="Aerts A."/>
            <person name="Benoit I."/>
            <person name="Boyd A."/>
            <person name="Carlson A."/>
            <person name="Copeland A."/>
            <person name="Coutinho P.M."/>
            <person name="de Vries R.P."/>
            <person name="Ferreira P."/>
            <person name="Findley K."/>
            <person name="Foster B."/>
            <person name="Gaskell J."/>
            <person name="Glotzer D."/>
            <person name="Gorecki P."/>
            <person name="Heitman J."/>
            <person name="Hesse C."/>
            <person name="Hori C."/>
            <person name="Igarashi K."/>
            <person name="Jurgens J.A."/>
            <person name="Kallen N."/>
            <person name="Kersten P."/>
            <person name="Kohler A."/>
            <person name="Kuees U."/>
            <person name="Kumar T.K.A."/>
            <person name="Kuo A."/>
            <person name="LaButti K."/>
            <person name="Larrondo L.F."/>
            <person name="Lindquist E."/>
            <person name="Ling A."/>
            <person name="Lombard V."/>
            <person name="Lucas S."/>
            <person name="Lundell T."/>
            <person name="Martin R."/>
            <person name="McLaughlin D.J."/>
            <person name="Morgenstern I."/>
            <person name="Morin E."/>
            <person name="Murat C."/>
            <person name="Nagy L.G."/>
            <person name="Nolan M."/>
            <person name="Ohm R.A."/>
            <person name="Patyshakuliyeva A."/>
            <person name="Rokas A."/>
            <person name="Ruiz-Duenas F.J."/>
            <person name="Sabat G."/>
            <person name="Salamov A."/>
            <person name="Samejima M."/>
            <person name="Schmutz J."/>
            <person name="Slot J.C."/>
            <person name="St John F."/>
            <person name="Stenlid J."/>
            <person name="Sun H."/>
            <person name="Sun S."/>
            <person name="Syed K."/>
            <person name="Tsang A."/>
            <person name="Wiebenga A."/>
            <person name="Young D."/>
            <person name="Pisabarro A."/>
            <person name="Eastwood D.C."/>
            <person name="Martin F."/>
            <person name="Cullen D."/>
            <person name="Grigoriev I.V."/>
            <person name="Hibbett D.S."/>
        </authorList>
    </citation>
    <scope>NUCLEOTIDE SEQUENCE [LARGE SCALE GENOMIC DNA]</scope>
    <source>
        <strain evidence="3">FP-91666</strain>
    </source>
</reference>
<protein>
    <submittedName>
        <fullName evidence="2">Uncharacterized protein</fullName>
    </submittedName>
</protein>
<dbReference type="GeneID" id="18802245"/>
<dbReference type="RefSeq" id="XP_007310918.1">
    <property type="nucleotide sequence ID" value="XM_007310856.1"/>
</dbReference>
<evidence type="ECO:0000313" key="3">
    <source>
        <dbReference type="Proteomes" id="UP000053927"/>
    </source>
</evidence>
<dbReference type="KEGG" id="shs:STEHIDRAFT_163183"/>
<keyword evidence="3" id="KW-1185">Reference proteome</keyword>
<keyword evidence="1" id="KW-1133">Transmembrane helix</keyword>
<dbReference type="EMBL" id="JH687400">
    <property type="protein sequence ID" value="EIM79928.1"/>
    <property type="molecule type" value="Genomic_DNA"/>
</dbReference>
<dbReference type="AlphaFoldDB" id="R7RYN0"/>
<evidence type="ECO:0000313" key="2">
    <source>
        <dbReference type="EMBL" id="EIM79928.1"/>
    </source>
</evidence>
<name>R7RYN0_STEHR</name>
<gene>
    <name evidence="2" type="ORF">STEHIDRAFT_163183</name>
</gene>
<feature type="transmembrane region" description="Helical" evidence="1">
    <location>
        <begin position="49"/>
        <end position="70"/>
    </location>
</feature>
<organism evidence="2 3">
    <name type="scientific">Stereum hirsutum (strain FP-91666)</name>
    <name type="common">White-rot fungus</name>
    <dbReference type="NCBI Taxonomy" id="721885"/>
    <lineage>
        <taxon>Eukaryota</taxon>
        <taxon>Fungi</taxon>
        <taxon>Dikarya</taxon>
        <taxon>Basidiomycota</taxon>
        <taxon>Agaricomycotina</taxon>
        <taxon>Agaricomycetes</taxon>
        <taxon>Russulales</taxon>
        <taxon>Stereaceae</taxon>
        <taxon>Stereum</taxon>
    </lineage>
</organism>
<proteinExistence type="predicted"/>
<keyword evidence="1" id="KW-0472">Membrane</keyword>
<accession>R7RYN0</accession>
<feature type="transmembrane region" description="Helical" evidence="1">
    <location>
        <begin position="125"/>
        <end position="143"/>
    </location>
</feature>
<dbReference type="Proteomes" id="UP000053927">
    <property type="component" value="Unassembled WGS sequence"/>
</dbReference>
<feature type="transmembrane region" description="Helical" evidence="1">
    <location>
        <begin position="163"/>
        <end position="184"/>
    </location>
</feature>
<sequence>MSVSHHRDEGLHPSPSLPRTAEDIELAQVNAGSRGELLSRGSAQKPDPILDIVCPIIIALTNSIALLVIYKSPTTGESHRIGLDQGPACPDLVLRESIIVFPSLIQLLAVTPPFMYSAKPLCKNAYFQLVVAVFYALAFASNADQYRVERSQGCSDSGDLLRLGYATMVFSAVMGFILFVRSCFNIWPALRGLLLASGARD</sequence>
<evidence type="ECO:0000256" key="1">
    <source>
        <dbReference type="SAM" id="Phobius"/>
    </source>
</evidence>
<keyword evidence="1" id="KW-0812">Transmembrane</keyword>